<proteinExistence type="predicted"/>
<reference evidence="1 2" key="1">
    <citation type="submission" date="2024-02" db="EMBL/GenBank/DDBJ databases">
        <authorList>
            <person name="Chen Y."/>
            <person name="Shah S."/>
            <person name="Dougan E. K."/>
            <person name="Thang M."/>
            <person name="Chan C."/>
        </authorList>
    </citation>
    <scope>NUCLEOTIDE SEQUENCE [LARGE SCALE GENOMIC DNA]</scope>
</reference>
<gene>
    <name evidence="1" type="ORF">CCMP2556_LOCUS14441</name>
</gene>
<accession>A0ABP0K4F7</accession>
<dbReference type="Proteomes" id="UP001642484">
    <property type="component" value="Unassembled WGS sequence"/>
</dbReference>
<organism evidence="1 2">
    <name type="scientific">Durusdinium trenchii</name>
    <dbReference type="NCBI Taxonomy" id="1381693"/>
    <lineage>
        <taxon>Eukaryota</taxon>
        <taxon>Sar</taxon>
        <taxon>Alveolata</taxon>
        <taxon>Dinophyceae</taxon>
        <taxon>Suessiales</taxon>
        <taxon>Symbiodiniaceae</taxon>
        <taxon>Durusdinium</taxon>
    </lineage>
</organism>
<name>A0ABP0K4F7_9DINO</name>
<comment type="caution">
    <text evidence="1">The sequence shown here is derived from an EMBL/GenBank/DDBJ whole genome shotgun (WGS) entry which is preliminary data.</text>
</comment>
<dbReference type="EMBL" id="CAXAMN010007402">
    <property type="protein sequence ID" value="CAK9021426.1"/>
    <property type="molecule type" value="Genomic_DNA"/>
</dbReference>
<evidence type="ECO:0000313" key="2">
    <source>
        <dbReference type="Proteomes" id="UP001642484"/>
    </source>
</evidence>
<keyword evidence="2" id="KW-1185">Reference proteome</keyword>
<protein>
    <submittedName>
        <fullName evidence="1">Uncharacterized protein</fullName>
    </submittedName>
</protein>
<evidence type="ECO:0000313" key="1">
    <source>
        <dbReference type="EMBL" id="CAK9021426.1"/>
    </source>
</evidence>
<sequence length="104" mass="11212">MIVRRVNCDLDYPVLSKEVKVFAGHFAQTVGVMIFGSGGSSCNLPLPFTSLDGRLFWKTTRSADNVVKVPSSCPGEESLDAEREAPSACDYFVVVVVVGALISR</sequence>